<dbReference type="SMART" id="SM00943">
    <property type="entry name" value="Prim-Pol"/>
    <property type="match status" value="1"/>
</dbReference>
<dbReference type="AlphaFoldDB" id="A0AA87AN26"/>
<dbReference type="InterPro" id="IPR015330">
    <property type="entry name" value="DNA_primase/pol_bifunc_N"/>
</dbReference>
<reference evidence="3 4" key="1">
    <citation type="submission" date="2010-06" db="EMBL/GenBank/DDBJ databases">
        <authorList>
            <person name="Muzny D."/>
            <person name="Qin X."/>
            <person name="Buhay C."/>
            <person name="Dugan-Rocha S."/>
            <person name="Ding Y."/>
            <person name="Chen G."/>
            <person name="Hawes A."/>
            <person name="Holder M."/>
            <person name="Jhangiani S."/>
            <person name="Johnson A."/>
            <person name="Khan Z."/>
            <person name="Li Z."/>
            <person name="Liu W."/>
            <person name="Liu X."/>
            <person name="Perez L."/>
            <person name="Shen H."/>
            <person name="Wang Q."/>
            <person name="Watt J."/>
            <person name="Xi L."/>
            <person name="Xin Y."/>
            <person name="Zhou J."/>
            <person name="Deng J."/>
            <person name="Jiang H."/>
            <person name="Liu Y."/>
            <person name="Qu J."/>
            <person name="Song X.-Z."/>
            <person name="Zhang L."/>
            <person name="Villasana D."/>
            <person name="Johnson A."/>
            <person name="Liu J."/>
            <person name="Liyanage D."/>
            <person name="Lorensuhewa L."/>
            <person name="Robinson T."/>
            <person name="Song A."/>
            <person name="Song B.-B."/>
            <person name="Dinh H."/>
            <person name="Thornton R."/>
            <person name="Coyle M."/>
            <person name="Francisco L."/>
            <person name="Jackson L."/>
            <person name="Javaid M."/>
            <person name="Korchina V."/>
            <person name="Kovar C."/>
            <person name="Mata R."/>
            <person name="Mathew T."/>
            <person name="Ngo R."/>
            <person name="Nguyen L."/>
            <person name="Nguyen N."/>
            <person name="Okwuonu G."/>
            <person name="Ongeri F."/>
            <person name="Pham C."/>
            <person name="Simmons D."/>
            <person name="Wilczek-Boney K."/>
            <person name="Hale W."/>
            <person name="Jakkamsetti A."/>
            <person name="Pham P."/>
            <person name="Ruth R."/>
            <person name="San Lucas F."/>
            <person name="Warren J."/>
            <person name="Zhang J."/>
            <person name="Zhao Z."/>
            <person name="Zhou C."/>
            <person name="Zhu D."/>
            <person name="Lee S."/>
            <person name="Bess C."/>
            <person name="Blankenburg K."/>
            <person name="Forbes L."/>
            <person name="Fu Q."/>
            <person name="Gubbala S."/>
            <person name="Hirani K."/>
            <person name="Jayaseelan J.C."/>
            <person name="Lara F."/>
            <person name="Munidasa M."/>
            <person name="Palculict T."/>
            <person name="Patil S."/>
            <person name="Pu L.-L."/>
            <person name="Saada N."/>
            <person name="Tang L."/>
            <person name="Weissenberger G."/>
            <person name="Zhu Y."/>
            <person name="Hemphill L."/>
            <person name="Shang Y."/>
            <person name="Youmans B."/>
            <person name="Ayvaz T."/>
            <person name="Ross M."/>
            <person name="Santibanez J."/>
            <person name="Aqrawi P."/>
            <person name="Gross S."/>
            <person name="Joshi V."/>
            <person name="Fowler G."/>
            <person name="Nazareth L."/>
            <person name="Reid J."/>
            <person name="Worley K."/>
            <person name="Petrosino J."/>
            <person name="Highlander S."/>
            <person name="Gibbs R."/>
        </authorList>
    </citation>
    <scope>NUCLEOTIDE SEQUENCE [LARGE SCALE GENOMIC DNA]</scope>
    <source>
        <strain evidence="3 4">JV-V03</strain>
    </source>
</reference>
<dbReference type="Pfam" id="PF08708">
    <property type="entry name" value="PriCT_1"/>
    <property type="match status" value="1"/>
</dbReference>
<dbReference type="RefSeq" id="WP_003648509.1">
    <property type="nucleotide sequence ID" value="NZ_CP040500.1"/>
</dbReference>
<sequence>MLVNLVNYAVSYAEKGFSVIPIGQSKKPLIKFAGKPPLTPDEIRKIWQKYPLANIALKTDKFFVIDVDRHSGEVDGMESIKNLHHDEWFKDTLTEKTAHDGFHFFFTKPKDMKISQNIGILPSVDLKAHENNYVVVAPSSLGDKKYRWLNNAPMKAPPQGLLDLIKEKQKDIPPTKVAEVLLGMRKRTKTTDLFETIINGLGDKGKRNDNLASFMGGLLMRNVNPYVAAKLAVIANDNTVDPLPLNEVERTVNSMIEKENRKREGVPSE</sequence>
<evidence type="ECO:0000259" key="1">
    <source>
        <dbReference type="SMART" id="SM00942"/>
    </source>
</evidence>
<dbReference type="Pfam" id="PF09250">
    <property type="entry name" value="Prim-Pol"/>
    <property type="match status" value="1"/>
</dbReference>
<name>A0AA87AN26_9LACO</name>
<organism evidence="3 4">
    <name type="scientific">Lactobacillus paragasseri JV-V03</name>
    <dbReference type="NCBI Taxonomy" id="525326"/>
    <lineage>
        <taxon>Bacteria</taxon>
        <taxon>Bacillati</taxon>
        <taxon>Bacillota</taxon>
        <taxon>Bacilli</taxon>
        <taxon>Lactobacillales</taxon>
        <taxon>Lactobacillaceae</taxon>
        <taxon>Lactobacillus</taxon>
    </lineage>
</organism>
<evidence type="ECO:0000259" key="2">
    <source>
        <dbReference type="SMART" id="SM00943"/>
    </source>
</evidence>
<comment type="caution">
    <text evidence="3">The sequence shown here is derived from an EMBL/GenBank/DDBJ whole genome shotgun (WGS) entry which is preliminary data.</text>
</comment>
<evidence type="ECO:0000313" key="4">
    <source>
        <dbReference type="Proteomes" id="UP000003672"/>
    </source>
</evidence>
<dbReference type="Proteomes" id="UP000003672">
    <property type="component" value="Unassembled WGS sequence"/>
</dbReference>
<dbReference type="CDD" id="cd04859">
    <property type="entry name" value="Prim_Pol"/>
    <property type="match status" value="1"/>
</dbReference>
<accession>A0AA87AN26</accession>
<dbReference type="InterPro" id="IPR014820">
    <property type="entry name" value="PriCT_1"/>
</dbReference>
<gene>
    <name evidence="3" type="ORF">HMPREF0514_10296</name>
</gene>
<feature type="domain" description="DNA primase/polymerase bifunctional N-terminal" evidence="2">
    <location>
        <begin position="9"/>
        <end position="165"/>
    </location>
</feature>
<proteinExistence type="predicted"/>
<protein>
    <submittedName>
        <fullName evidence="3">Bifunctional DNA primase/polymerase domain protein</fullName>
    </submittedName>
</protein>
<dbReference type="Gene3D" id="3.30.720.160">
    <property type="entry name" value="Bifunctional DNA primase/polymerase, N-terminal"/>
    <property type="match status" value="1"/>
</dbReference>
<dbReference type="SMART" id="SM00942">
    <property type="entry name" value="PriCT_1"/>
    <property type="match status" value="1"/>
</dbReference>
<dbReference type="EMBL" id="ACGO02000001">
    <property type="protein sequence ID" value="EFJ69852.1"/>
    <property type="molecule type" value="Genomic_DNA"/>
</dbReference>
<feature type="domain" description="Primase C-terminal 1" evidence="1">
    <location>
        <begin position="196"/>
        <end position="261"/>
    </location>
</feature>
<evidence type="ECO:0000313" key="3">
    <source>
        <dbReference type="EMBL" id="EFJ69852.1"/>
    </source>
</evidence>
<dbReference type="SUPFAM" id="SSF56747">
    <property type="entry name" value="Prim-pol domain"/>
    <property type="match status" value="1"/>
</dbReference>